<dbReference type="KEGG" id="tpv:TP02_0384"/>
<dbReference type="Proteomes" id="UP000001949">
    <property type="component" value="Unassembled WGS sequence"/>
</dbReference>
<dbReference type="GeneID" id="3501986"/>
<keyword evidence="1" id="KW-0732">Signal</keyword>
<sequence>MSILATFILIIIEISNEYVFSLYHTNKCVRNPSPLSIRDISITNSLIPHSYYHKTLYYDGLYNNCFINSCYDRTFESKISKIALLATQKFVSVHSNVTSKSFNHYTNLFSTDSSYVTTDVTHDQEKRPFSEIYPIEEPETFPNNEDFFDYFLNTFNQPENKDRLNWKHPMPCAISQMAALRCVKDLMPPSSLPDCFQITDDTKLDDIISTKLGPYYNTLSYDMFFKYQKGFYLDIDEGEVVKSEIKPLKVERPENAPELECDKPVPSVPMGWRTFVVLGLFDPPDGKDDPSAYWCSTPLTDGDPPPRLSSGLFRYGEFFNFLASRDALAPDGTLLCSNDKITPGEHFTGEKGDMSIISSGPPDEHKTINKDKYKYMISEDGVWPRKDYENVVGSLTSLQALWARLSTTMLKSTSKVIKLYKLNTRKLFTHEIFTISNKLDVREYYKNLKKSPVEYNVGVLYFMTAPTLHHAMDFACSDPVARSNFYKNLFIFEAEDGLRDKLTSKKETDINNPREYIILGIT</sequence>
<dbReference type="EMBL" id="AAGK01000002">
    <property type="protein sequence ID" value="EAN32668.1"/>
    <property type="molecule type" value="Genomic_DNA"/>
</dbReference>
<dbReference type="AlphaFoldDB" id="Q4N5A5"/>
<dbReference type="VEuPathDB" id="PiroplasmaDB:TpMuguga_02g00384"/>
<evidence type="ECO:0000256" key="1">
    <source>
        <dbReference type="SAM" id="SignalP"/>
    </source>
</evidence>
<evidence type="ECO:0000313" key="3">
    <source>
        <dbReference type="Proteomes" id="UP000001949"/>
    </source>
</evidence>
<feature type="signal peptide" evidence="1">
    <location>
        <begin position="1"/>
        <end position="21"/>
    </location>
</feature>
<name>Q4N5A5_THEPA</name>
<evidence type="ECO:0000313" key="2">
    <source>
        <dbReference type="EMBL" id="EAN32668.1"/>
    </source>
</evidence>
<keyword evidence="3" id="KW-1185">Reference proteome</keyword>
<reference evidence="2 3" key="1">
    <citation type="journal article" date="2005" name="Science">
        <title>Genome sequence of Theileria parva, a bovine pathogen that transforms lymphocytes.</title>
        <authorList>
            <person name="Gardner M.J."/>
            <person name="Bishop R."/>
            <person name="Shah T."/>
            <person name="de Villiers E.P."/>
            <person name="Carlton J.M."/>
            <person name="Hall N."/>
            <person name="Ren Q."/>
            <person name="Paulsen I.T."/>
            <person name="Pain A."/>
            <person name="Berriman M."/>
            <person name="Wilson R.J.M."/>
            <person name="Sato S."/>
            <person name="Ralph S.A."/>
            <person name="Mann D.J."/>
            <person name="Xiong Z."/>
            <person name="Shallom S.J."/>
            <person name="Weidman J."/>
            <person name="Jiang L."/>
            <person name="Lynn J."/>
            <person name="Weaver B."/>
            <person name="Shoaibi A."/>
            <person name="Domingo A.R."/>
            <person name="Wasawo D."/>
            <person name="Crabtree J."/>
            <person name="Wortman J.R."/>
            <person name="Haas B."/>
            <person name="Angiuoli S.V."/>
            <person name="Creasy T.H."/>
            <person name="Lu C."/>
            <person name="Suh B."/>
            <person name="Silva J.C."/>
            <person name="Utterback T.R."/>
            <person name="Feldblyum T.V."/>
            <person name="Pertea M."/>
            <person name="Allen J."/>
            <person name="Nierman W.C."/>
            <person name="Taracha E.L.N."/>
            <person name="Salzberg S.L."/>
            <person name="White O.R."/>
            <person name="Fitzhugh H.A."/>
            <person name="Morzaria S."/>
            <person name="Venter J.C."/>
            <person name="Fraser C.M."/>
            <person name="Nene V."/>
        </authorList>
    </citation>
    <scope>NUCLEOTIDE SEQUENCE [LARGE SCALE GENOMIC DNA]</scope>
    <source>
        <strain evidence="2 3">Muguga</strain>
    </source>
</reference>
<comment type="caution">
    <text evidence="2">The sequence shown here is derived from an EMBL/GenBank/DDBJ whole genome shotgun (WGS) entry which is preliminary data.</text>
</comment>
<proteinExistence type="predicted"/>
<gene>
    <name evidence="2" type="ordered locus">TP02_0384</name>
</gene>
<accession>Q4N5A5</accession>
<dbReference type="eggNOG" id="ENOG502SUDI">
    <property type="taxonomic scope" value="Eukaryota"/>
</dbReference>
<organism evidence="2 3">
    <name type="scientific">Theileria parva</name>
    <name type="common">East coast fever infection agent</name>
    <dbReference type="NCBI Taxonomy" id="5875"/>
    <lineage>
        <taxon>Eukaryota</taxon>
        <taxon>Sar</taxon>
        <taxon>Alveolata</taxon>
        <taxon>Apicomplexa</taxon>
        <taxon>Aconoidasida</taxon>
        <taxon>Piroplasmida</taxon>
        <taxon>Theileriidae</taxon>
        <taxon>Theileria</taxon>
    </lineage>
</organism>
<protein>
    <submittedName>
        <fullName evidence="2">Uncharacterized protein</fullName>
    </submittedName>
</protein>
<dbReference type="InParanoid" id="Q4N5A5"/>
<feature type="chain" id="PRO_5004240781" evidence="1">
    <location>
        <begin position="22"/>
        <end position="522"/>
    </location>
</feature>